<dbReference type="Pfam" id="PF05175">
    <property type="entry name" value="MTS"/>
    <property type="match status" value="1"/>
</dbReference>
<dbReference type="NCBIfam" id="TIGR03533">
    <property type="entry name" value="L3_gln_methyl"/>
    <property type="match status" value="1"/>
</dbReference>
<dbReference type="GO" id="GO:0003676">
    <property type="term" value="F:nucleic acid binding"/>
    <property type="evidence" value="ECO:0007669"/>
    <property type="project" value="InterPro"/>
</dbReference>
<dbReference type="InterPro" id="IPR029063">
    <property type="entry name" value="SAM-dependent_MTases_sf"/>
</dbReference>
<evidence type="ECO:0000313" key="6">
    <source>
        <dbReference type="EMBL" id="AQQ68224.1"/>
    </source>
</evidence>
<proteinExistence type="inferred from homology"/>
<comment type="similarity">
    <text evidence="4">Belongs to the protein N5-glutamine methyltransferase family. PrmB subfamily.</text>
</comment>
<dbReference type="EC" id="2.1.1.298" evidence="4"/>
<dbReference type="InterPro" id="IPR007848">
    <property type="entry name" value="Small_mtfrase_dom"/>
</dbReference>
<dbReference type="Gene3D" id="1.10.8.10">
    <property type="entry name" value="DNA helicase RuvA subunit, C-terminal domain"/>
    <property type="match status" value="1"/>
</dbReference>
<protein>
    <recommendedName>
        <fullName evidence="4">Ribosomal protein uL3 glutamine methyltransferase</fullName>
        <shortName evidence="4">uL3 MTase</shortName>
        <ecNumber evidence="4">2.1.1.298</ecNumber>
    </recommendedName>
    <alternativeName>
        <fullName evidence="4">N5-glutamine methyltransferase PrmB</fullName>
    </alternativeName>
</protein>
<organism evidence="6 7">
    <name type="scientific">Microbulbifer agarilyticus</name>
    <dbReference type="NCBI Taxonomy" id="260552"/>
    <lineage>
        <taxon>Bacteria</taxon>
        <taxon>Pseudomonadati</taxon>
        <taxon>Pseudomonadota</taxon>
        <taxon>Gammaproteobacteria</taxon>
        <taxon>Cellvibrionales</taxon>
        <taxon>Microbulbiferaceae</taxon>
        <taxon>Microbulbifer</taxon>
    </lineage>
</organism>
<dbReference type="AlphaFoldDB" id="A0A1Q2M679"/>
<dbReference type="GO" id="GO:0005840">
    <property type="term" value="C:ribosome"/>
    <property type="evidence" value="ECO:0007669"/>
    <property type="project" value="UniProtKB-KW"/>
</dbReference>
<gene>
    <name evidence="4" type="primary">prmB</name>
    <name evidence="6" type="ORF">Mag101_11675</name>
</gene>
<dbReference type="eggNOG" id="COG2890">
    <property type="taxonomic scope" value="Bacteria"/>
</dbReference>
<name>A0A1Q2M679_9GAMM</name>
<keyword evidence="2 4" id="KW-0808">Transferase</keyword>
<keyword evidence="1 4" id="KW-0489">Methyltransferase</keyword>
<evidence type="ECO:0000256" key="1">
    <source>
        <dbReference type="ARBA" id="ARBA00022603"/>
    </source>
</evidence>
<dbReference type="SUPFAM" id="SSF53335">
    <property type="entry name" value="S-adenosyl-L-methionine-dependent methyltransferases"/>
    <property type="match status" value="1"/>
</dbReference>
<dbReference type="NCBIfam" id="TIGR00536">
    <property type="entry name" value="hemK_fam"/>
    <property type="match status" value="1"/>
</dbReference>
<dbReference type="GO" id="GO:0036009">
    <property type="term" value="F:protein-glutamine N-methyltransferase activity"/>
    <property type="evidence" value="ECO:0007669"/>
    <property type="project" value="UniProtKB-UniRule"/>
</dbReference>
<evidence type="ECO:0000313" key="7">
    <source>
        <dbReference type="Proteomes" id="UP000188219"/>
    </source>
</evidence>
<dbReference type="OrthoDB" id="9800643at2"/>
<dbReference type="KEGG" id="maga:Mag101_11675"/>
<dbReference type="InterPro" id="IPR017127">
    <property type="entry name" value="Ribosome_uL3_MTase"/>
</dbReference>
<comment type="function">
    <text evidence="4">Methylates ribosomal protein uL3 on a specific glutamine residue.</text>
</comment>
<dbReference type="EMBL" id="CP019650">
    <property type="protein sequence ID" value="AQQ68224.1"/>
    <property type="molecule type" value="Genomic_DNA"/>
</dbReference>
<dbReference type="PANTHER" id="PTHR47806:SF1">
    <property type="entry name" value="RIBOSOMAL PROTEIN UL3 GLUTAMINE METHYLTRANSFERASE"/>
    <property type="match status" value="1"/>
</dbReference>
<keyword evidence="6" id="KW-0689">Ribosomal protein</keyword>
<reference evidence="6" key="1">
    <citation type="submission" date="2017-02" db="EMBL/GenBank/DDBJ databases">
        <title>Genome of Microbulbifer agarilyticus GP101.</title>
        <authorList>
            <person name="Jung J."/>
            <person name="Bae S.S."/>
            <person name="Baek K."/>
        </authorList>
    </citation>
    <scope>NUCLEOTIDE SEQUENCE [LARGE SCALE GENOMIC DNA]</scope>
    <source>
        <strain evidence="6">GP101</strain>
    </source>
</reference>
<evidence type="ECO:0000256" key="4">
    <source>
        <dbReference type="HAMAP-Rule" id="MF_02125"/>
    </source>
</evidence>
<dbReference type="RefSeq" id="WP_077405089.1">
    <property type="nucleotide sequence ID" value="NZ_CP019650.1"/>
</dbReference>
<dbReference type="InterPro" id="IPR004556">
    <property type="entry name" value="HemK-like"/>
</dbReference>
<dbReference type="GO" id="GO:0005829">
    <property type="term" value="C:cytosol"/>
    <property type="evidence" value="ECO:0007669"/>
    <property type="project" value="TreeGrafter"/>
</dbReference>
<keyword evidence="7" id="KW-1185">Reference proteome</keyword>
<dbReference type="PIRSF" id="PIRSF037167">
    <property type="entry name" value="Mtase_YfcB_prd"/>
    <property type="match status" value="1"/>
</dbReference>
<dbReference type="PROSITE" id="PS00092">
    <property type="entry name" value="N6_MTASE"/>
    <property type="match status" value="1"/>
</dbReference>
<keyword evidence="3 4" id="KW-0949">S-adenosyl-L-methionine</keyword>
<keyword evidence="6" id="KW-0687">Ribonucleoprotein</keyword>
<comment type="catalytic activity">
    <reaction evidence="4">
        <text>L-glutaminyl-[ribosomal protein uL3] + S-adenosyl-L-methionine = N(5)-methyl-L-glutaminyl-[ribosomal protein uL3] + S-adenosyl-L-homocysteine + H(+)</text>
        <dbReference type="Rhea" id="RHEA:45020"/>
        <dbReference type="Rhea" id="RHEA-COMP:11063"/>
        <dbReference type="Rhea" id="RHEA-COMP:11064"/>
        <dbReference type="ChEBI" id="CHEBI:15378"/>
        <dbReference type="ChEBI" id="CHEBI:30011"/>
        <dbReference type="ChEBI" id="CHEBI:57856"/>
        <dbReference type="ChEBI" id="CHEBI:59789"/>
        <dbReference type="ChEBI" id="CHEBI:61891"/>
        <dbReference type="EC" id="2.1.1.298"/>
    </reaction>
</comment>
<evidence type="ECO:0000256" key="3">
    <source>
        <dbReference type="ARBA" id="ARBA00022691"/>
    </source>
</evidence>
<dbReference type="GO" id="GO:0032259">
    <property type="term" value="P:methylation"/>
    <property type="evidence" value="ECO:0007669"/>
    <property type="project" value="UniProtKB-KW"/>
</dbReference>
<dbReference type="PANTHER" id="PTHR47806">
    <property type="entry name" value="50S RIBOSOMAL PROTEIN L3 GLUTAMINE METHYLTRANSFERASE"/>
    <property type="match status" value="1"/>
</dbReference>
<dbReference type="STRING" id="260552.Mag101_11675"/>
<dbReference type="FunFam" id="3.40.50.150:FF:000042">
    <property type="entry name" value="50S ribosomal protein L3 glutamine methyltransferase"/>
    <property type="match status" value="1"/>
</dbReference>
<dbReference type="HAMAP" id="MF_02125">
    <property type="entry name" value="L3_methyltr_PrmB"/>
    <property type="match status" value="1"/>
</dbReference>
<accession>A0A1Q2M679</accession>
<evidence type="ECO:0000256" key="2">
    <source>
        <dbReference type="ARBA" id="ARBA00022679"/>
    </source>
</evidence>
<sequence>MIEKRESDLHELQTVLDFIRWGASRFNEAELWFGHGTDNAWDEAVLLVTHALHLPMDSKPEILSARLTMKERQQVMAVLEKRANARVPAPYLTNEAWFCDLPFYVDERVLVPRSPIGELIRHRFEPWLQQEPLAILDLCCGSGCIGIACADTFPGARVDLSDISQDAIDVAQININRHQLNDEVRAVRSDLFAGLKGCSYDLIVSNPPYVDARDLAEMPAEYHAEPGLALGSGDDGLDFTRRLLLEAPDYLQPEGILVCEVGNSWEALEAAYPRVPFFWPELEDGGHGVFVLTREDLLACREMFEEGAAK</sequence>
<dbReference type="CDD" id="cd02440">
    <property type="entry name" value="AdoMet_MTases"/>
    <property type="match status" value="1"/>
</dbReference>
<dbReference type="Gene3D" id="3.40.50.150">
    <property type="entry name" value="Vaccinia Virus protein VP39"/>
    <property type="match status" value="1"/>
</dbReference>
<dbReference type="Proteomes" id="UP000188219">
    <property type="component" value="Chromosome"/>
</dbReference>
<feature type="domain" description="Methyltransferase small" evidence="5">
    <location>
        <begin position="134"/>
        <end position="214"/>
    </location>
</feature>
<evidence type="ECO:0000259" key="5">
    <source>
        <dbReference type="Pfam" id="PF05175"/>
    </source>
</evidence>
<dbReference type="InterPro" id="IPR002052">
    <property type="entry name" value="DNA_methylase_N6_adenine_CS"/>
</dbReference>